<protein>
    <recommendedName>
        <fullName evidence="2">PH-like domain-containing protein</fullName>
    </recommendedName>
</protein>
<feature type="region of interest" description="Disordered" evidence="1">
    <location>
        <begin position="475"/>
        <end position="516"/>
    </location>
</feature>
<feature type="domain" description="PH-like" evidence="2">
    <location>
        <begin position="610"/>
        <end position="800"/>
    </location>
</feature>
<feature type="compositionally biased region" description="Polar residues" evidence="1">
    <location>
        <begin position="454"/>
        <end position="463"/>
    </location>
</feature>
<dbReference type="InterPro" id="IPR011993">
    <property type="entry name" value="PH-like_dom_sf"/>
</dbReference>
<dbReference type="Proteomes" id="UP000051952">
    <property type="component" value="Unassembled WGS sequence"/>
</dbReference>
<dbReference type="OrthoDB" id="263079at2759"/>
<name>A0A0S4IRT9_BODSA</name>
<evidence type="ECO:0000313" key="3">
    <source>
        <dbReference type="EMBL" id="CUF44233.1"/>
    </source>
</evidence>
<sequence>MSRSTSAIDLVSTFRQMSASRDAQNSSLDRHHHTSSSVTRSLSIGARSGSNSPSLSPRGVGGNSIPRQWTSLFPWSPSTTVGHERTITIGGRRSAGGSRSTSPVFIGAYHPIVTTSTAPATSQRQSYIPSRHDTIPAIALSAPSTTSSIIDQQRHHHHQRNNNVIHGVSTTAPSSPPTSSSYRSHIASSTIVSNTYHQHRDSVFNVSSGNNFVAGAPQQQQQQQRRIGQYSSMPHATIITSTSPQHQQQQQRYAVEGNGVRWVTTDSTGYASNQRPLSQAANDGAMEYVDDDDAFDRDHVNVTPSRRELSSLQQLQQVPYATPRVFSPPTTTSAPGGASSSLSPDGKGPYLIPQPDAVLCVEDELPGGAFASLRDDLIRGHMHPYPRQELQAAEISYQSRSSHGTATTTQPISSSAAAMVSSPPPRIPPGGGGVTSPTSSQQSFGAIHVGGGSRSRQAIQQQHQEQYPPLYNNVTPRAITPSKEQPPPIHRTATQPAVVPPATTNSLSRPRSYDSLDDAIENGLSRVASNLTATANSGGGASHRHSSLPPGGGGGSALGAMMDFHGIPIPVPSALVGGDRVIHSHPHHQNTAGTYAHSQQQLLPATRSPASQLPFHQQRASAKNYRHHLRVALRKQARLVPLIPIEVVVAFDSVVRDGAYFVKYTSGSAPHERFFQIRFVDVQGRNPEPCISWSVHRTSWSAKGVLNLAAVRRVVRGVGTKAFRRQQVDERRIRGPMIGGPHRAVLPTTHAFSIDLVDGAMSPNGGLEEGGGSEPLSLLSLNSEVFEAWLTFLNFIIDIGTADDEGLLNGGDDGRESSSHSRGTPHSVQP</sequence>
<accession>A0A0S4IRT9</accession>
<dbReference type="VEuPathDB" id="TriTrypDB:BSAL_62545"/>
<feature type="region of interest" description="Disordered" evidence="1">
    <location>
        <begin position="304"/>
        <end position="347"/>
    </location>
</feature>
<keyword evidence="4" id="KW-1185">Reference proteome</keyword>
<organism evidence="3 4">
    <name type="scientific">Bodo saltans</name>
    <name type="common">Flagellated protozoan</name>
    <dbReference type="NCBI Taxonomy" id="75058"/>
    <lineage>
        <taxon>Eukaryota</taxon>
        <taxon>Discoba</taxon>
        <taxon>Euglenozoa</taxon>
        <taxon>Kinetoplastea</taxon>
        <taxon>Metakinetoplastina</taxon>
        <taxon>Eubodonida</taxon>
        <taxon>Bodonidae</taxon>
        <taxon>Bodo</taxon>
    </lineage>
</organism>
<reference evidence="4" key="1">
    <citation type="submission" date="2015-09" db="EMBL/GenBank/DDBJ databases">
        <authorList>
            <consortium name="Pathogen Informatics"/>
        </authorList>
    </citation>
    <scope>NUCLEOTIDE SEQUENCE [LARGE SCALE GENOMIC DNA]</scope>
    <source>
        <strain evidence="4">Lake Konstanz</strain>
    </source>
</reference>
<evidence type="ECO:0000313" key="4">
    <source>
        <dbReference type="Proteomes" id="UP000051952"/>
    </source>
</evidence>
<feature type="region of interest" description="Disordered" evidence="1">
    <location>
        <begin position="396"/>
        <end position="463"/>
    </location>
</feature>
<evidence type="ECO:0000256" key="1">
    <source>
        <dbReference type="SAM" id="MobiDB-lite"/>
    </source>
</evidence>
<dbReference type="InterPro" id="IPR057608">
    <property type="entry name" value="PH_2_kinetoplastids"/>
</dbReference>
<dbReference type="Gene3D" id="2.30.29.30">
    <property type="entry name" value="Pleckstrin-homology domain (PH domain)/Phosphotyrosine-binding domain (PTB)"/>
    <property type="match status" value="1"/>
</dbReference>
<feature type="region of interest" description="Disordered" evidence="1">
    <location>
        <begin position="534"/>
        <end position="554"/>
    </location>
</feature>
<proteinExistence type="predicted"/>
<dbReference type="Pfam" id="PF25406">
    <property type="entry name" value="PH_31"/>
    <property type="match status" value="1"/>
</dbReference>
<dbReference type="EMBL" id="CYKH01000325">
    <property type="protein sequence ID" value="CUF44233.1"/>
    <property type="molecule type" value="Genomic_DNA"/>
</dbReference>
<gene>
    <name evidence="3" type="ORF">BSAL_62545</name>
</gene>
<feature type="compositionally biased region" description="Low complexity" evidence="1">
    <location>
        <begin position="327"/>
        <end position="344"/>
    </location>
</feature>
<feature type="region of interest" description="Disordered" evidence="1">
    <location>
        <begin position="808"/>
        <end position="830"/>
    </location>
</feature>
<dbReference type="AlphaFoldDB" id="A0A0S4IRT9"/>
<feature type="compositionally biased region" description="Polar residues" evidence="1">
    <location>
        <begin position="396"/>
        <end position="412"/>
    </location>
</feature>
<feature type="region of interest" description="Disordered" evidence="1">
    <location>
        <begin position="20"/>
        <end position="63"/>
    </location>
</feature>
<evidence type="ECO:0000259" key="2">
    <source>
        <dbReference type="Pfam" id="PF25406"/>
    </source>
</evidence>
<feature type="compositionally biased region" description="Polar residues" evidence="1">
    <location>
        <begin position="820"/>
        <end position="830"/>
    </location>
</feature>